<sequence>MIKKETLKWLSHQQEFLDNKIMEKHNLTLDHEIFRKKIIAFWVELGEYANEEKSFKYWKQGAPAAREIQLEEYIDGLHFVISLGNQINYDFEKFNFKDLDFENNIDCYFELISNFTILVNQPNTDSFAKMFNSFLQIAKVQKYSEEELIKTYKAKHEKNQQRQVDNY</sequence>
<proteinExistence type="predicted"/>
<dbReference type="SUPFAM" id="SSF101386">
    <property type="entry name" value="all-alpha NTP pyrophosphatases"/>
    <property type="match status" value="1"/>
</dbReference>
<dbReference type="InterPro" id="IPR014871">
    <property type="entry name" value="dUTPase/dCTP_pyrophosphatase"/>
</dbReference>
<evidence type="ECO:0000313" key="2">
    <source>
        <dbReference type="Proteomes" id="UP000232229"/>
    </source>
</evidence>
<keyword evidence="2" id="KW-1185">Reference proteome</keyword>
<accession>A0A249SN30</accession>
<dbReference type="STRING" id="1336232.GCA_000518825_00163"/>
<dbReference type="RefSeq" id="WP_027875297.1">
    <property type="nucleotide sequence ID" value="NZ_CP023173.1"/>
</dbReference>
<gene>
    <name evidence="1" type="ORF">CK556_01410</name>
</gene>
<dbReference type="InterPro" id="IPR016947">
    <property type="entry name" value="UCP030140"/>
</dbReference>
<evidence type="ECO:0000313" key="1">
    <source>
        <dbReference type="EMBL" id="ASZ09013.1"/>
    </source>
</evidence>
<dbReference type="KEGG" id="mchc:CK556_01410"/>
<dbReference type="PIRSF" id="PIRSF030140">
    <property type="entry name" value="UCP030140"/>
    <property type="match status" value="1"/>
</dbReference>
<dbReference type="EMBL" id="CP023173">
    <property type="protein sequence ID" value="ASZ09013.1"/>
    <property type="molecule type" value="Genomic_DNA"/>
</dbReference>
<dbReference type="AlphaFoldDB" id="A0A249SN30"/>
<dbReference type="CDD" id="cd11527">
    <property type="entry name" value="NTP-PPase_dUTPase"/>
    <property type="match status" value="1"/>
</dbReference>
<dbReference type="Pfam" id="PF08761">
    <property type="entry name" value="dUTPase_2"/>
    <property type="match status" value="1"/>
</dbReference>
<reference evidence="1 2" key="1">
    <citation type="submission" date="2017-08" db="EMBL/GenBank/DDBJ databases">
        <title>Complete Genome Sequence of Mesoplasma chauliocola.</title>
        <authorList>
            <person name="Knight T.F.Jr."/>
            <person name="Citino T."/>
        </authorList>
    </citation>
    <scope>NUCLEOTIDE SEQUENCE [LARGE SCALE GENOMIC DNA]</scope>
    <source>
        <strain evidence="1 2">CHPA-2</strain>
    </source>
</reference>
<dbReference type="Proteomes" id="UP000232229">
    <property type="component" value="Chromosome"/>
</dbReference>
<dbReference type="Gene3D" id="1.10.4010.10">
    <property type="entry name" value="Type II deoxyuridine triphosphatase"/>
    <property type="match status" value="1"/>
</dbReference>
<name>A0A249SN30_9MOLU</name>
<organism evidence="1 2">
    <name type="scientific">Mesoplasma chauliocola</name>
    <dbReference type="NCBI Taxonomy" id="216427"/>
    <lineage>
        <taxon>Bacteria</taxon>
        <taxon>Bacillati</taxon>
        <taxon>Mycoplasmatota</taxon>
        <taxon>Mollicutes</taxon>
        <taxon>Entomoplasmatales</taxon>
        <taxon>Entomoplasmataceae</taxon>
        <taxon>Mesoplasma</taxon>
    </lineage>
</organism>
<protein>
    <submittedName>
        <fullName evidence="1">dUTP diphosphatase</fullName>
    </submittedName>
</protein>